<protein>
    <recommendedName>
        <fullName evidence="2">PilZ domain-containing protein</fullName>
    </recommendedName>
</protein>
<proteinExistence type="predicted"/>
<feature type="non-terminal residue" evidence="1">
    <location>
        <position position="68"/>
    </location>
</feature>
<comment type="caution">
    <text evidence="1">The sequence shown here is derived from an EMBL/GenBank/DDBJ whole genome shotgun (WGS) entry which is preliminary data.</text>
</comment>
<sequence length="68" mass="7666">MGSNPEKRDNTRFDYQAPIVLEDAKFGVLQGARMFNFSDFGLYFETDHFLAPGTDIYVGIPNSPYAPD</sequence>
<gene>
    <name evidence="1" type="ORF">S01H1_35971</name>
</gene>
<dbReference type="EMBL" id="BARS01022502">
    <property type="protein sequence ID" value="GAG01004.1"/>
    <property type="molecule type" value="Genomic_DNA"/>
</dbReference>
<name>X0U5I8_9ZZZZ</name>
<dbReference type="AlphaFoldDB" id="X0U5I8"/>
<accession>X0U5I8</accession>
<reference evidence="1" key="1">
    <citation type="journal article" date="2014" name="Front. Microbiol.">
        <title>High frequency of phylogenetically diverse reductive dehalogenase-homologous genes in deep subseafloor sedimentary metagenomes.</title>
        <authorList>
            <person name="Kawai M."/>
            <person name="Futagami T."/>
            <person name="Toyoda A."/>
            <person name="Takaki Y."/>
            <person name="Nishi S."/>
            <person name="Hori S."/>
            <person name="Arai W."/>
            <person name="Tsubouchi T."/>
            <person name="Morono Y."/>
            <person name="Uchiyama I."/>
            <person name="Ito T."/>
            <person name="Fujiyama A."/>
            <person name="Inagaki F."/>
            <person name="Takami H."/>
        </authorList>
    </citation>
    <scope>NUCLEOTIDE SEQUENCE</scope>
    <source>
        <strain evidence="1">Expedition CK06-06</strain>
    </source>
</reference>
<organism evidence="1">
    <name type="scientific">marine sediment metagenome</name>
    <dbReference type="NCBI Taxonomy" id="412755"/>
    <lineage>
        <taxon>unclassified sequences</taxon>
        <taxon>metagenomes</taxon>
        <taxon>ecological metagenomes</taxon>
    </lineage>
</organism>
<evidence type="ECO:0008006" key="2">
    <source>
        <dbReference type="Google" id="ProtNLM"/>
    </source>
</evidence>
<dbReference type="SUPFAM" id="SSF141371">
    <property type="entry name" value="PilZ domain-like"/>
    <property type="match status" value="1"/>
</dbReference>
<evidence type="ECO:0000313" key="1">
    <source>
        <dbReference type="EMBL" id="GAG01004.1"/>
    </source>
</evidence>